<dbReference type="Gene3D" id="3.40.50.300">
    <property type="entry name" value="P-loop containing nucleotide triphosphate hydrolases"/>
    <property type="match status" value="1"/>
</dbReference>
<organism evidence="1 2">
    <name type="scientific">Algivirga pacifica</name>
    <dbReference type="NCBI Taxonomy" id="1162670"/>
    <lineage>
        <taxon>Bacteria</taxon>
        <taxon>Pseudomonadati</taxon>
        <taxon>Bacteroidota</taxon>
        <taxon>Cytophagia</taxon>
        <taxon>Cytophagales</taxon>
        <taxon>Flammeovirgaceae</taxon>
        <taxon>Algivirga</taxon>
    </lineage>
</organism>
<accession>A0ABP9D743</accession>
<comment type="caution">
    <text evidence="1">The sequence shown here is derived from an EMBL/GenBank/DDBJ whole genome shotgun (WGS) entry which is preliminary data.</text>
</comment>
<sequence>MERDWRDYKSLYGGLEGARSAFEKHCADLFQEIYPDKNVKTVRVTQGDGGIDVFVGDYGNSPIVVIQCKFFLEAFENSQYQQVNDSFETAINNTEYSISEWILCIPYELSIKQHKWWGDWKSKKEKMYGLNEGFIKLLDGGNIIHLMNKHHIYNDVFKIEDSKSIQEIKEGVENLQRGLLSQGKKVSRDTFVRNIQSHIPSCYLPRFLINYQGVATTDILSPYSRETSDRFTLLDILDKENHIVLLGNAGLGKSTELKHAALEIAKLEGTRYPVFQSLSNFSASDTSLIVDLKGIDPEEVILFCDGLDEVEPEYFNTVKKKIGRFIEDYPKAKVVVSCRSNFFKLPGVSPKMLKGFSLFFLDKFSDTDVTYYINEADVDPNKLRSEAWDKGLYDLLFNPFYLSLILEVYKHNGHELPGKRSQLIEQIISLRIDWDEGHYENTIDIDEHKNHILFLLGKVALLMKRIGKTTLDDEQIRHLLKNKEDRDLIRYSGIFEKKEGLSKVWKFEHANFQEYLCARLLCTLPFEQVMEIVSEQGRVLPHWYNTVVHLISLLDDDYKREQIVEWLAENDKEVLVGCEYEVLSDDLRSTLFRQIFNYYKAKEIWVSSNYFREVDLALFGQSDENIEWVLEQIEDEHNHLRIRKSALMILENFDLERYPDQNKLMSKLLEFIQIDLDNDFKANVIRVIYKHKLYDFKYIDLVFKYVGDMPSKYIRKEMYTLISSADLVDEYWPYFREGLSYIYSEDKIKGRESNLAIGEEIVLFDSILKIKTYPILKELINDYKRKLVKRLYGSRSADCLQKIIERAASLYWYNDGLYEDLFSLSFDRFYWFNNEVSLVKLCISFFRKTDNSERLFNDLINYINEKPNYNYHCLWFIAYIEDLNTMQLLFAQKISGQVSKQHIEDYYHILKRIDINRAKRFRDEVRLIFDETIIDREEQITKRQLEYRQDSLNILFDKDAFFKYGIDTFDQIECITWNDVTKYDEYGRQADDQYLLPFKDAISDLLRGDKKSLCKKDFIEWFDDVDLQVYVVVKACELIYDSPELQLTHAQIEIIRKWFNQNISQIDFTKGFLMNENGSFQVNGKFFQLSRYLIILLKHFNFHCDEKILLDMLHLVIAREDVSALTFRGHYKVPLHITIDDIVLRLGIEKVSHRILVNLNNNLPLISMVFTEYVDFAVSNRIEKLYQPLLCFAVKAPYSSHTLKRTFSKLVDTDYRLMRDIKLLYDHVQIESKLDIIDISIEQGDKDFAYRKLSLLANIDELGEDIKKQINNYLINIGRIEGLSLSIEWIKRNWQNPFITSRANPENIISMESLPLMIELLDLSYNASMQTDHPIDRLDRLVINGIKSIAQNNIDQKELIKNELYLFVERNKTTYKDVVFLNTFIEDIDRMYLESNKNLKLMNVVEEINRFF</sequence>
<dbReference type="Proteomes" id="UP001500298">
    <property type="component" value="Unassembled WGS sequence"/>
</dbReference>
<dbReference type="InterPro" id="IPR027417">
    <property type="entry name" value="P-loop_NTPase"/>
</dbReference>
<keyword evidence="2" id="KW-1185">Reference proteome</keyword>
<dbReference type="RefSeq" id="WP_345369177.1">
    <property type="nucleotide sequence ID" value="NZ_BAABJX010000013.1"/>
</dbReference>
<protein>
    <submittedName>
        <fullName evidence="1">NACHT domain-containing NTPase</fullName>
    </submittedName>
</protein>
<evidence type="ECO:0000313" key="2">
    <source>
        <dbReference type="Proteomes" id="UP001500298"/>
    </source>
</evidence>
<evidence type="ECO:0000313" key="1">
    <source>
        <dbReference type="EMBL" id="GAA4824791.1"/>
    </source>
</evidence>
<dbReference type="SUPFAM" id="SSF52540">
    <property type="entry name" value="P-loop containing nucleoside triphosphate hydrolases"/>
    <property type="match status" value="1"/>
</dbReference>
<proteinExistence type="predicted"/>
<gene>
    <name evidence="1" type="ORF">GCM10023331_06630</name>
</gene>
<name>A0ABP9D743_9BACT</name>
<dbReference type="EMBL" id="BAABJX010000013">
    <property type="protein sequence ID" value="GAA4824791.1"/>
    <property type="molecule type" value="Genomic_DNA"/>
</dbReference>
<reference evidence="2" key="1">
    <citation type="journal article" date="2019" name="Int. J. Syst. Evol. Microbiol.">
        <title>The Global Catalogue of Microorganisms (GCM) 10K type strain sequencing project: providing services to taxonomists for standard genome sequencing and annotation.</title>
        <authorList>
            <consortium name="The Broad Institute Genomics Platform"/>
            <consortium name="The Broad Institute Genome Sequencing Center for Infectious Disease"/>
            <person name="Wu L."/>
            <person name="Ma J."/>
        </authorList>
    </citation>
    <scope>NUCLEOTIDE SEQUENCE [LARGE SCALE GENOMIC DNA]</scope>
    <source>
        <strain evidence="2">JCM 18326</strain>
    </source>
</reference>